<feature type="domain" description="Rad50/SbcC-type AAA" evidence="2">
    <location>
        <begin position="5"/>
        <end position="258"/>
    </location>
</feature>
<dbReference type="Pfam" id="PF13476">
    <property type="entry name" value="AAA_23"/>
    <property type="match status" value="1"/>
</dbReference>
<dbReference type="PANTHER" id="PTHR32114">
    <property type="entry name" value="ABC TRANSPORTER ABCH.3"/>
    <property type="match status" value="1"/>
</dbReference>
<name>A0A1I3LL63_9SPIR</name>
<dbReference type="AlphaFoldDB" id="A0A1I3LL63"/>
<organism evidence="3 4">
    <name type="scientific">Treponema bryantii</name>
    <dbReference type="NCBI Taxonomy" id="163"/>
    <lineage>
        <taxon>Bacteria</taxon>
        <taxon>Pseudomonadati</taxon>
        <taxon>Spirochaetota</taxon>
        <taxon>Spirochaetia</taxon>
        <taxon>Spirochaetales</taxon>
        <taxon>Treponemataceae</taxon>
        <taxon>Treponema</taxon>
    </lineage>
</organism>
<dbReference type="RefSeq" id="WP_074932242.1">
    <property type="nucleotide sequence ID" value="NZ_FORI01000007.1"/>
</dbReference>
<dbReference type="InterPro" id="IPR038729">
    <property type="entry name" value="Rad50/SbcC_AAA"/>
</dbReference>
<dbReference type="InterPro" id="IPR027417">
    <property type="entry name" value="P-loop_NTPase"/>
</dbReference>
<dbReference type="Gene3D" id="3.40.50.300">
    <property type="entry name" value="P-loop containing nucleotide triphosphate hydrolases"/>
    <property type="match status" value="2"/>
</dbReference>
<feature type="coiled-coil region" evidence="1">
    <location>
        <begin position="226"/>
        <end position="260"/>
    </location>
</feature>
<dbReference type="OrthoDB" id="9801813at2"/>
<sequence length="667" mass="76485">MLLTQITLKDFRQFRGTQTIVFSTDPDKNVTIILGENGAGKTTFAQAFKWCLYGSTDFRDPIVLNKKVSNDLGPSAETTVSVELNLIHRKRPYIITREQKYTTNSQGDLNTPNSSVLKIKYKADNGETEFVPENEVELRIKEILPQELSKYFFFDGERINNMSKELTYGKSDEFADAVRRLLGLAAFSNTLNHLYSKHNANSVIKSYNNDYDSKANSKIAEYKTIINKLDADIEIGENRKNEIENKIRDSKNLQAEYNAQMAKFKESEALINRKAELESLISACQSRHTSQVDNLFCSFDKNILSWICQPIIKDVVKEFNETKIIDKGIPDITAKTIDFLIEQGKCICGNCISKESKEYKELQNLLQFIPPKSLGTFIGQFVTEANMRVDAIKDYYDPNFLGKFGDIRSTVSEIEDYQNEINTIDEKLRGQSGTSNIQSKYDEEERKIREYEQEKEDVIEKLGKNKGEKERIESQLQELVLKDSNNRAIATYKAYAQYMYNYLSELYNKKETEVRNKLQDNINKIFKTIYDGKLSVLIDERYNIKIVADDFVGYKGTIETSTAQSMSVIFAFITGVIKMAKENNEEADSEMKLESEAYPLVMDAPLSSFDKKRVSNVCEAIPNIAEQVIMFSFDKDAEIAKKNMGNKLGKSYEFIKNDEFETSFKEM</sequence>
<keyword evidence="1" id="KW-0175">Coiled coil</keyword>
<accession>A0A1I3LL63</accession>
<evidence type="ECO:0000313" key="4">
    <source>
        <dbReference type="Proteomes" id="UP000182737"/>
    </source>
</evidence>
<gene>
    <name evidence="3" type="ORF">SAMN04487775_10754</name>
</gene>
<dbReference type="EMBL" id="FORI01000007">
    <property type="protein sequence ID" value="SFI85453.1"/>
    <property type="molecule type" value="Genomic_DNA"/>
</dbReference>
<dbReference type="SUPFAM" id="SSF52540">
    <property type="entry name" value="P-loop containing nucleoside triphosphate hydrolases"/>
    <property type="match status" value="2"/>
</dbReference>
<reference evidence="4" key="1">
    <citation type="submission" date="2016-10" db="EMBL/GenBank/DDBJ databases">
        <authorList>
            <person name="Varghese N."/>
            <person name="Submissions S."/>
        </authorList>
    </citation>
    <scope>NUCLEOTIDE SEQUENCE [LARGE SCALE GENOMIC DNA]</scope>
    <source>
        <strain evidence="4">XBD1002</strain>
    </source>
</reference>
<dbReference type="GO" id="GO:0006302">
    <property type="term" value="P:double-strand break repair"/>
    <property type="evidence" value="ECO:0007669"/>
    <property type="project" value="InterPro"/>
</dbReference>
<keyword evidence="4" id="KW-1185">Reference proteome</keyword>
<evidence type="ECO:0000313" key="3">
    <source>
        <dbReference type="EMBL" id="SFI85453.1"/>
    </source>
</evidence>
<dbReference type="Proteomes" id="UP000182737">
    <property type="component" value="Unassembled WGS sequence"/>
</dbReference>
<feature type="coiled-coil region" evidence="1">
    <location>
        <begin position="407"/>
        <end position="468"/>
    </location>
</feature>
<evidence type="ECO:0000256" key="1">
    <source>
        <dbReference type="SAM" id="Coils"/>
    </source>
</evidence>
<evidence type="ECO:0000259" key="2">
    <source>
        <dbReference type="Pfam" id="PF13476"/>
    </source>
</evidence>
<dbReference type="GO" id="GO:0016887">
    <property type="term" value="F:ATP hydrolysis activity"/>
    <property type="evidence" value="ECO:0007669"/>
    <property type="project" value="InterPro"/>
</dbReference>
<protein>
    <submittedName>
        <fullName evidence="3">DNA sulfur modification protein DndD</fullName>
    </submittedName>
</protein>
<dbReference type="PANTHER" id="PTHR32114:SF2">
    <property type="entry name" value="ABC TRANSPORTER ABCH.3"/>
    <property type="match status" value="1"/>
</dbReference>
<proteinExistence type="predicted"/>